<sequence>MQIHGYPGQRVDFVSASGSAGSILFGDPRSLVEEFFGPPHTSSATQVGYFHDAIVLQLDDAAGVTAITITPGVSRERVLVFCGKDRITPETAHELIDVRTDMEGQVESVTFRSR</sequence>
<name>A0A7T0PCM4_9CORY</name>
<gene>
    <name evidence="1" type="ORF">G7Y31_04135</name>
</gene>
<dbReference type="KEGG" id="cliz:G7Y31_04135"/>
<reference evidence="1 2" key="1">
    <citation type="submission" date="2020-11" db="EMBL/GenBank/DDBJ databases">
        <title>Corynebacterium sp. ZJ-599.</title>
        <authorList>
            <person name="Zhou J."/>
        </authorList>
    </citation>
    <scope>NUCLEOTIDE SEQUENCE [LARGE SCALE GENOMIC DNA]</scope>
    <source>
        <strain evidence="1 2">ZJ-599</strain>
    </source>
</reference>
<evidence type="ECO:0000313" key="1">
    <source>
        <dbReference type="EMBL" id="QPK79892.1"/>
    </source>
</evidence>
<dbReference type="RefSeq" id="WP_165007665.1">
    <property type="nucleotide sequence ID" value="NZ_CP064954.1"/>
</dbReference>
<dbReference type="Proteomes" id="UP000594681">
    <property type="component" value="Chromosome"/>
</dbReference>
<protein>
    <submittedName>
        <fullName evidence="1">Uncharacterized protein</fullName>
    </submittedName>
</protein>
<organism evidence="1 2">
    <name type="scientific">Corynebacterium lizhenjunii</name>
    <dbReference type="NCBI Taxonomy" id="2709394"/>
    <lineage>
        <taxon>Bacteria</taxon>
        <taxon>Bacillati</taxon>
        <taxon>Actinomycetota</taxon>
        <taxon>Actinomycetes</taxon>
        <taxon>Mycobacteriales</taxon>
        <taxon>Corynebacteriaceae</taxon>
        <taxon>Corynebacterium</taxon>
    </lineage>
</organism>
<accession>A0A7T0PCM4</accession>
<proteinExistence type="predicted"/>
<dbReference type="EMBL" id="CP064954">
    <property type="protein sequence ID" value="QPK79892.1"/>
    <property type="molecule type" value="Genomic_DNA"/>
</dbReference>
<keyword evidence="2" id="KW-1185">Reference proteome</keyword>
<evidence type="ECO:0000313" key="2">
    <source>
        <dbReference type="Proteomes" id="UP000594681"/>
    </source>
</evidence>
<dbReference type="AlphaFoldDB" id="A0A7T0PCM4"/>